<dbReference type="PROSITE" id="PS00178">
    <property type="entry name" value="AA_TRNA_LIGASE_I"/>
    <property type="match status" value="1"/>
</dbReference>
<dbReference type="FunFam" id="3.40.50.620:FF:000056">
    <property type="entry name" value="Leucine--tRNA ligase"/>
    <property type="match status" value="1"/>
</dbReference>
<evidence type="ECO:0000259" key="14">
    <source>
        <dbReference type="Pfam" id="PF13603"/>
    </source>
</evidence>
<feature type="binding site" evidence="9">
    <location>
        <position position="589"/>
    </location>
    <ligand>
        <name>ATP</name>
        <dbReference type="ChEBI" id="CHEBI:30616"/>
    </ligand>
</feature>
<dbReference type="EC" id="6.1.1.4" evidence="9"/>
<dbReference type="NCBIfam" id="TIGR00396">
    <property type="entry name" value="leuS_bact"/>
    <property type="match status" value="1"/>
</dbReference>
<dbReference type="Gene3D" id="3.40.50.620">
    <property type="entry name" value="HUPs"/>
    <property type="match status" value="2"/>
</dbReference>
<keyword evidence="7 9" id="KW-0030">Aminoacyl-tRNA synthetase</keyword>
<keyword evidence="5 9" id="KW-0067">ATP-binding</keyword>
<dbReference type="SUPFAM" id="SSF47323">
    <property type="entry name" value="Anticodon-binding domain of a subclass of class I aminoacyl-tRNA synthetases"/>
    <property type="match status" value="1"/>
</dbReference>
<feature type="domain" description="Leucyl-tRNA synthetase editing" evidence="14">
    <location>
        <begin position="220"/>
        <end position="409"/>
    </location>
</feature>
<evidence type="ECO:0000256" key="7">
    <source>
        <dbReference type="ARBA" id="ARBA00023146"/>
    </source>
</evidence>
<dbReference type="PATRIC" id="fig|2754.20.peg.1393"/>
<dbReference type="InterPro" id="IPR002300">
    <property type="entry name" value="aa-tRNA-synth_Ia"/>
</dbReference>
<dbReference type="GO" id="GO:0002161">
    <property type="term" value="F:aminoacyl-tRNA deacylase activity"/>
    <property type="evidence" value="ECO:0007669"/>
    <property type="project" value="InterPro"/>
</dbReference>
<proteinExistence type="inferred from homology"/>
<dbReference type="Pfam" id="PF08264">
    <property type="entry name" value="Anticodon_1"/>
    <property type="match status" value="1"/>
</dbReference>
<feature type="short sequence motif" description="'HIGH' region" evidence="9">
    <location>
        <begin position="40"/>
        <end position="50"/>
    </location>
</feature>
<dbReference type="CDD" id="cd00812">
    <property type="entry name" value="LeuRS_core"/>
    <property type="match status" value="1"/>
</dbReference>
<dbReference type="Gene3D" id="3.90.740.10">
    <property type="entry name" value="Valyl/Leucyl/Isoleucyl-tRNA synthetase, editing domain"/>
    <property type="match status" value="1"/>
</dbReference>
<keyword evidence="4 9" id="KW-0547">Nucleotide-binding</keyword>
<evidence type="ECO:0000256" key="3">
    <source>
        <dbReference type="ARBA" id="ARBA00022598"/>
    </source>
</evidence>
<gene>
    <name evidence="9" type="primary">leuS</name>
    <name evidence="15" type="ORF">EH55_11015</name>
</gene>
<dbReference type="InterPro" id="IPR025709">
    <property type="entry name" value="Leu_tRNA-synth_edit"/>
</dbReference>
<dbReference type="GO" id="GO:0005829">
    <property type="term" value="C:cytosol"/>
    <property type="evidence" value="ECO:0007669"/>
    <property type="project" value="TreeGrafter"/>
</dbReference>
<dbReference type="InterPro" id="IPR015413">
    <property type="entry name" value="Methionyl/Leucyl_tRNA_Synth"/>
</dbReference>
<dbReference type="eggNOG" id="COG0495">
    <property type="taxonomic scope" value="Bacteria"/>
</dbReference>
<dbReference type="FunFam" id="1.10.730.10:FF:000011">
    <property type="entry name" value="Leucine--tRNA ligase chloroplastic/mitochondrial"/>
    <property type="match status" value="1"/>
</dbReference>
<organism evidence="15 16">
    <name type="scientific">Synergistes jonesii</name>
    <dbReference type="NCBI Taxonomy" id="2754"/>
    <lineage>
        <taxon>Bacteria</taxon>
        <taxon>Thermotogati</taxon>
        <taxon>Synergistota</taxon>
        <taxon>Synergistia</taxon>
        <taxon>Synergistales</taxon>
        <taxon>Synergistaceae</taxon>
        <taxon>Synergistes</taxon>
    </lineage>
</organism>
<reference evidence="15 16" key="1">
    <citation type="submission" date="2014-04" db="EMBL/GenBank/DDBJ databases">
        <title>Draft Genome Sequence of Synergistes jonesii.</title>
        <authorList>
            <person name="Coil D.A."/>
            <person name="Eisen J.A."/>
            <person name="Holland-Moritz H.E."/>
        </authorList>
    </citation>
    <scope>NUCLEOTIDE SEQUENCE [LARGE SCALE GENOMIC DNA]</scope>
    <source>
        <strain evidence="15 16">78-1</strain>
    </source>
</reference>
<dbReference type="SUPFAM" id="SSF52374">
    <property type="entry name" value="Nucleotidylyl transferase"/>
    <property type="match status" value="1"/>
</dbReference>
<dbReference type="OrthoDB" id="9810365at2"/>
<dbReference type="InterPro" id="IPR009080">
    <property type="entry name" value="tRNAsynth_Ia_anticodon-bd"/>
</dbReference>
<keyword evidence="16" id="KW-1185">Reference proteome</keyword>
<dbReference type="FunFam" id="3.40.50.620:FF:000003">
    <property type="entry name" value="Leucine--tRNA ligase"/>
    <property type="match status" value="1"/>
</dbReference>
<evidence type="ECO:0000256" key="2">
    <source>
        <dbReference type="ARBA" id="ARBA00022490"/>
    </source>
</evidence>
<evidence type="ECO:0000256" key="6">
    <source>
        <dbReference type="ARBA" id="ARBA00022917"/>
    </source>
</evidence>
<comment type="caution">
    <text evidence="15">The sequence shown here is derived from an EMBL/GenBank/DDBJ whole genome shotgun (WGS) entry which is preliminary data.</text>
</comment>
<sequence length="832" mass="94614">MPYDFSAIEPKWQKKWADAKIFEAEPDPSKEKFYCLEMFPYPSGALHMGHLRNYSIGDLFARFLRMQGKNVLYPMGFDSFGMPAENAAIKNNTAPSDWTWSNIEHMTQQLKRAGYSYDWRRRVETCNVNYYKWNQWLFLQFYKKGLVYRRHAPVNWCEKCQTVLANEQVVGEGVCWRCGTPVTKRNLDQWFIRITDYAQELVDCLDELKGWPERVVTMQRNWIGRSEGVHFEMEVADTDLKLEAFTTRIDTIFGVTFVALAAEHPCVEKFAEMAGGEKAEEMRAFVKRMASRSTIERTAVGVDKEGIDTGFFAINPLTGEKAPIWIADYILMDYGTGAIMGVPAHDQRDFDFARKYDIPVVAVVRPADGPAPDGATMPSAAAADGVACNSGFLDGLPTEEAIKKAADWFEEHGRGKREIRFRLRDWLISRQRYWGTPIPMVYCDRCGIVPVPEDQLPVELPLDIEMPKNGGNPLALRPDWYNTTCPLCGGPARRETDTMDTFFCSSWYFDRYTSPWCDDKPFDKEAAKYWMTVDQYIGGIEHACLHLIYARFFTKVLSDLGLLPSDMREPFKRLLTQGMVIKDGAKMSKSLGNVVDPDEIIKRYGADTARLFILFAAPPEKDLDWSESGVEGAHRFLGRVFRLVEQNVEELKKGSGRRVKMSDLSAPAERDMKRTIHSTLDRVTKDIRDERQFNTAVARLMELANALLSFAPKDDKGRAVKREGVETLLCCLSPFAPHITEELWQMLGNEDFLSTHKWFEVDESALVADSATVVLQINGKVREQFEVAAGLSKEELLAEVMGREATKKRLEGREIVKTIAVPGKLVNIVVKG</sequence>
<keyword evidence="2 9" id="KW-0963">Cytoplasm</keyword>
<dbReference type="Pfam" id="PF13603">
    <property type="entry name" value="tRNA-synt_1_2"/>
    <property type="match status" value="1"/>
</dbReference>
<evidence type="ECO:0000313" key="15">
    <source>
        <dbReference type="EMBL" id="KEJ91367.1"/>
    </source>
</evidence>
<comment type="similarity">
    <text evidence="1 9 10">Belongs to the class-I aminoacyl-tRNA synthetase family.</text>
</comment>
<dbReference type="CDD" id="cd07958">
    <property type="entry name" value="Anticodon_Ia_Leu_BEm"/>
    <property type="match status" value="1"/>
</dbReference>
<dbReference type="GO" id="GO:0006429">
    <property type="term" value="P:leucyl-tRNA aminoacylation"/>
    <property type="evidence" value="ECO:0007669"/>
    <property type="project" value="UniProtKB-UniRule"/>
</dbReference>
<dbReference type="InterPro" id="IPR001412">
    <property type="entry name" value="aa-tRNA-synth_I_CS"/>
</dbReference>
<dbReference type="Gene3D" id="3.10.20.590">
    <property type="match status" value="1"/>
</dbReference>
<protein>
    <recommendedName>
        <fullName evidence="9">Leucine--tRNA ligase</fullName>
        <ecNumber evidence="9">6.1.1.4</ecNumber>
    </recommendedName>
    <alternativeName>
        <fullName evidence="9">Leucyl-tRNA synthetase</fullName>
        <shortName evidence="9">LeuRS</shortName>
    </alternativeName>
</protein>
<dbReference type="Gene3D" id="1.10.730.10">
    <property type="entry name" value="Isoleucyl-tRNA Synthetase, Domain 1"/>
    <property type="match status" value="1"/>
</dbReference>
<dbReference type="SUPFAM" id="SSF50677">
    <property type="entry name" value="ValRS/IleRS/LeuRS editing domain"/>
    <property type="match status" value="1"/>
</dbReference>
<dbReference type="InterPro" id="IPR002302">
    <property type="entry name" value="Leu-tRNA-ligase"/>
</dbReference>
<evidence type="ECO:0000259" key="11">
    <source>
        <dbReference type="Pfam" id="PF00133"/>
    </source>
</evidence>
<evidence type="ECO:0000256" key="4">
    <source>
        <dbReference type="ARBA" id="ARBA00022741"/>
    </source>
</evidence>
<evidence type="ECO:0000259" key="13">
    <source>
        <dbReference type="Pfam" id="PF09334"/>
    </source>
</evidence>
<name>A0A073J0Z7_9BACT</name>
<evidence type="ECO:0000256" key="10">
    <source>
        <dbReference type="RuleBase" id="RU363035"/>
    </source>
</evidence>
<dbReference type="GO" id="GO:0005524">
    <property type="term" value="F:ATP binding"/>
    <property type="evidence" value="ECO:0007669"/>
    <property type="project" value="UniProtKB-UniRule"/>
</dbReference>
<dbReference type="STRING" id="2754.EH55_11015"/>
<feature type="domain" description="Methionyl/Valyl/Leucyl/Isoleucyl-tRNA synthetase anticodon-binding" evidence="12">
    <location>
        <begin position="671"/>
        <end position="794"/>
    </location>
</feature>
<dbReference type="InterPro" id="IPR009008">
    <property type="entry name" value="Val/Leu/Ile-tRNA-synth_edit"/>
</dbReference>
<comment type="subcellular location">
    <subcellularLocation>
        <location evidence="9">Cytoplasm</location>
    </subcellularLocation>
</comment>
<dbReference type="AlphaFoldDB" id="A0A073J0Z7"/>
<dbReference type="PANTHER" id="PTHR43740">
    <property type="entry name" value="LEUCYL-TRNA SYNTHETASE"/>
    <property type="match status" value="1"/>
</dbReference>
<evidence type="ECO:0000256" key="5">
    <source>
        <dbReference type="ARBA" id="ARBA00022840"/>
    </source>
</evidence>
<dbReference type="InterPro" id="IPR013155">
    <property type="entry name" value="M/V/L/I-tRNA-synth_anticd-bd"/>
</dbReference>
<dbReference type="PANTHER" id="PTHR43740:SF2">
    <property type="entry name" value="LEUCINE--TRNA LIGASE, MITOCHONDRIAL"/>
    <property type="match status" value="1"/>
</dbReference>
<dbReference type="GO" id="GO:0004823">
    <property type="term" value="F:leucine-tRNA ligase activity"/>
    <property type="evidence" value="ECO:0007669"/>
    <property type="project" value="UniProtKB-UniRule"/>
</dbReference>
<evidence type="ECO:0000256" key="1">
    <source>
        <dbReference type="ARBA" id="ARBA00005594"/>
    </source>
</evidence>
<dbReference type="Pfam" id="PF09334">
    <property type="entry name" value="tRNA-synt_1g"/>
    <property type="match status" value="1"/>
</dbReference>
<feature type="domain" description="Aminoacyl-tRNA synthetase class Ia" evidence="11">
    <location>
        <begin position="423"/>
        <end position="626"/>
    </location>
</feature>
<keyword evidence="6 9" id="KW-0648">Protein biosynthesis</keyword>
<feature type="short sequence motif" description="'KMSKS' region" evidence="9">
    <location>
        <begin position="586"/>
        <end position="590"/>
    </location>
</feature>
<dbReference type="GeneID" id="90984517"/>
<evidence type="ECO:0000313" key="16">
    <source>
        <dbReference type="Proteomes" id="UP000027665"/>
    </source>
</evidence>
<feature type="domain" description="Methionyl/Leucyl tRNA synthetase" evidence="13">
    <location>
        <begin position="39"/>
        <end position="180"/>
    </location>
</feature>
<dbReference type="PRINTS" id="PR00985">
    <property type="entry name" value="TRNASYNTHLEU"/>
</dbReference>
<comment type="catalytic activity">
    <reaction evidence="8 9">
        <text>tRNA(Leu) + L-leucine + ATP = L-leucyl-tRNA(Leu) + AMP + diphosphate</text>
        <dbReference type="Rhea" id="RHEA:11688"/>
        <dbReference type="Rhea" id="RHEA-COMP:9613"/>
        <dbReference type="Rhea" id="RHEA-COMP:9622"/>
        <dbReference type="ChEBI" id="CHEBI:30616"/>
        <dbReference type="ChEBI" id="CHEBI:33019"/>
        <dbReference type="ChEBI" id="CHEBI:57427"/>
        <dbReference type="ChEBI" id="CHEBI:78442"/>
        <dbReference type="ChEBI" id="CHEBI:78494"/>
        <dbReference type="ChEBI" id="CHEBI:456215"/>
        <dbReference type="EC" id="6.1.1.4"/>
    </reaction>
</comment>
<evidence type="ECO:0000256" key="9">
    <source>
        <dbReference type="HAMAP-Rule" id="MF_00049"/>
    </source>
</evidence>
<dbReference type="HAMAP" id="MF_00049_B">
    <property type="entry name" value="Leu_tRNA_synth_B"/>
    <property type="match status" value="1"/>
</dbReference>
<dbReference type="Pfam" id="PF00133">
    <property type="entry name" value="tRNA-synt_1"/>
    <property type="match status" value="1"/>
</dbReference>
<dbReference type="RefSeq" id="WP_037978169.1">
    <property type="nucleotide sequence ID" value="NZ_JMKI01000051.1"/>
</dbReference>
<keyword evidence="3 9" id="KW-0436">Ligase</keyword>
<accession>A0A073J0Z7</accession>
<evidence type="ECO:0000259" key="12">
    <source>
        <dbReference type="Pfam" id="PF08264"/>
    </source>
</evidence>
<dbReference type="EMBL" id="JMKI01000051">
    <property type="protein sequence ID" value="KEJ91367.1"/>
    <property type="molecule type" value="Genomic_DNA"/>
</dbReference>
<evidence type="ECO:0000256" key="8">
    <source>
        <dbReference type="ARBA" id="ARBA00047469"/>
    </source>
</evidence>
<dbReference type="InterPro" id="IPR014729">
    <property type="entry name" value="Rossmann-like_a/b/a_fold"/>
</dbReference>
<dbReference type="Proteomes" id="UP000027665">
    <property type="component" value="Unassembled WGS sequence"/>
</dbReference>